<dbReference type="RefSeq" id="WP_075130280.1">
    <property type="nucleotide sequence ID" value="NZ_MSIE01000112.1"/>
</dbReference>
<name>A0A1Q8BXQ6_9PSEU</name>
<evidence type="ECO:0000313" key="1">
    <source>
        <dbReference type="EMBL" id="OLF06891.1"/>
    </source>
</evidence>
<sequence>MYTLISAPVLGFDLTRMEGGAATAELLETMLAVPAQGWAAAVDHLPAESPAQTVTREITREFAGSLAELRPSVRDLPGQDPASAVGLLQRAPIGTLAGLLQCVRTDVLLPDRDLVPPVEPVAPAEPVVAIATDAVCATYLRELLGDDDRRVLAAPWLAMRRHLPVTPPDLGPQHREVNQLLTAVRSLNAGGIRALASAADRMRAETADWSTAMHSMTWAVHMSARVRAAATAQLRLVQAVDLAGIPVSDRAAGVWNLLSGALQALLVRDLADSESAQQLLAPAVGALGPGWLIED</sequence>
<proteinExistence type="predicted"/>
<dbReference type="AlphaFoldDB" id="A0A1Q8BXQ6"/>
<organism evidence="1 2">
    <name type="scientific">Actinophytocola xanthii</name>
    <dbReference type="NCBI Taxonomy" id="1912961"/>
    <lineage>
        <taxon>Bacteria</taxon>
        <taxon>Bacillati</taxon>
        <taxon>Actinomycetota</taxon>
        <taxon>Actinomycetes</taxon>
        <taxon>Pseudonocardiales</taxon>
        <taxon>Pseudonocardiaceae</taxon>
    </lineage>
</organism>
<reference evidence="1 2" key="1">
    <citation type="submission" date="2016-12" db="EMBL/GenBank/DDBJ databases">
        <title>The draft genome sequence of Actinophytocola sp. 11-183.</title>
        <authorList>
            <person name="Wang W."/>
            <person name="Yuan L."/>
        </authorList>
    </citation>
    <scope>NUCLEOTIDE SEQUENCE [LARGE SCALE GENOMIC DNA]</scope>
    <source>
        <strain evidence="1 2">11-183</strain>
    </source>
</reference>
<evidence type="ECO:0000313" key="2">
    <source>
        <dbReference type="Proteomes" id="UP000185596"/>
    </source>
</evidence>
<keyword evidence="2" id="KW-1185">Reference proteome</keyword>
<protein>
    <submittedName>
        <fullName evidence="1">Uncharacterized protein</fullName>
    </submittedName>
</protein>
<gene>
    <name evidence="1" type="ORF">BU204_36020</name>
</gene>
<accession>A0A1Q8BXQ6</accession>
<comment type="caution">
    <text evidence="1">The sequence shown here is derived from an EMBL/GenBank/DDBJ whole genome shotgun (WGS) entry which is preliminary data.</text>
</comment>
<dbReference type="STRING" id="1912961.BU204_36020"/>
<dbReference type="EMBL" id="MSIE01000112">
    <property type="protein sequence ID" value="OLF06891.1"/>
    <property type="molecule type" value="Genomic_DNA"/>
</dbReference>
<dbReference type="Proteomes" id="UP000185596">
    <property type="component" value="Unassembled WGS sequence"/>
</dbReference>
<dbReference type="OrthoDB" id="3782200at2"/>